<name>A0A0V0RS58_9BILA</name>
<sequence>MRDLLGRMLILGSSIRGWVRSSSVDLFEFLGSTASLVVSCADNLIIFYSPLLCSALHFTFTTSLHFATAHHYTSPILVPCYYSTIRGGTLHGYT</sequence>
<dbReference type="EMBL" id="JYDL01000090">
    <property type="protein sequence ID" value="KRX17255.1"/>
    <property type="molecule type" value="Genomic_DNA"/>
</dbReference>
<protein>
    <submittedName>
        <fullName evidence="1">Uncharacterized protein</fullName>
    </submittedName>
</protein>
<dbReference type="AlphaFoldDB" id="A0A0V0RS58"/>
<dbReference type="Proteomes" id="UP000054630">
    <property type="component" value="Unassembled WGS sequence"/>
</dbReference>
<comment type="caution">
    <text evidence="1">The sequence shown here is derived from an EMBL/GenBank/DDBJ whole genome shotgun (WGS) entry which is preliminary data.</text>
</comment>
<organism evidence="1 2">
    <name type="scientific">Trichinella nelsoni</name>
    <dbReference type="NCBI Taxonomy" id="6336"/>
    <lineage>
        <taxon>Eukaryota</taxon>
        <taxon>Metazoa</taxon>
        <taxon>Ecdysozoa</taxon>
        <taxon>Nematoda</taxon>
        <taxon>Enoplea</taxon>
        <taxon>Dorylaimia</taxon>
        <taxon>Trichinellida</taxon>
        <taxon>Trichinellidae</taxon>
        <taxon>Trichinella</taxon>
    </lineage>
</organism>
<reference evidence="1 2" key="1">
    <citation type="submission" date="2015-01" db="EMBL/GenBank/DDBJ databases">
        <title>Evolution of Trichinella species and genotypes.</title>
        <authorList>
            <person name="Korhonen P.K."/>
            <person name="Edoardo P."/>
            <person name="Giuseppe L.R."/>
            <person name="Gasser R.B."/>
        </authorList>
    </citation>
    <scope>NUCLEOTIDE SEQUENCE [LARGE SCALE GENOMIC DNA]</scope>
    <source>
        <strain evidence="1">ISS37</strain>
    </source>
</reference>
<evidence type="ECO:0000313" key="1">
    <source>
        <dbReference type="EMBL" id="KRX17255.1"/>
    </source>
</evidence>
<evidence type="ECO:0000313" key="2">
    <source>
        <dbReference type="Proteomes" id="UP000054630"/>
    </source>
</evidence>
<proteinExistence type="predicted"/>
<accession>A0A0V0RS58</accession>
<gene>
    <name evidence="1" type="ORF">T07_14530</name>
</gene>
<keyword evidence="2" id="KW-1185">Reference proteome</keyword>